<dbReference type="Gene3D" id="1.10.260.40">
    <property type="entry name" value="lambda repressor-like DNA-binding domains"/>
    <property type="match status" value="1"/>
</dbReference>
<dbReference type="InterPro" id="IPR001387">
    <property type="entry name" value="Cro/C1-type_HTH"/>
</dbReference>
<evidence type="ECO:0000259" key="1">
    <source>
        <dbReference type="PROSITE" id="PS50943"/>
    </source>
</evidence>
<dbReference type="PROSITE" id="PS50943">
    <property type="entry name" value="HTH_CROC1"/>
    <property type="match status" value="1"/>
</dbReference>
<dbReference type="AlphaFoldDB" id="A0A0A7PB80"/>
<dbReference type="EMBL" id="CP009122">
    <property type="protein sequence ID" value="AJA07215.1"/>
    <property type="molecule type" value="Genomic_DNA"/>
</dbReference>
<dbReference type="CDD" id="cd00093">
    <property type="entry name" value="HTH_XRE"/>
    <property type="match status" value="1"/>
</dbReference>
<dbReference type="SMART" id="SM00530">
    <property type="entry name" value="HTH_XRE"/>
    <property type="match status" value="1"/>
</dbReference>
<evidence type="ECO:0000313" key="3">
    <source>
        <dbReference type="Proteomes" id="UP000030907"/>
    </source>
</evidence>
<protein>
    <recommendedName>
        <fullName evidence="1">HTH cro/C1-type domain-containing protein</fullName>
    </recommendedName>
</protein>
<dbReference type="HOGENOM" id="CLU_142213_0_0_5"/>
<accession>A0A0A7PB80</accession>
<feature type="domain" description="HTH cro/C1-type" evidence="1">
    <location>
        <begin position="25"/>
        <end position="45"/>
    </location>
</feature>
<dbReference type="InterPro" id="IPR010982">
    <property type="entry name" value="Lambda_DNA-bd_dom_sf"/>
</dbReference>
<dbReference type="GO" id="GO:0003677">
    <property type="term" value="F:DNA binding"/>
    <property type="evidence" value="ECO:0007669"/>
    <property type="project" value="InterPro"/>
</dbReference>
<dbReference type="Pfam" id="PF13560">
    <property type="entry name" value="HTH_31"/>
    <property type="match status" value="1"/>
</dbReference>
<gene>
    <name evidence="2" type="ORF">SKP52_01365</name>
</gene>
<dbReference type="Proteomes" id="UP000030907">
    <property type="component" value="Chromosome"/>
</dbReference>
<dbReference type="STRING" id="1515612.SKP52_01365"/>
<proteinExistence type="predicted"/>
<dbReference type="SUPFAM" id="SSF47413">
    <property type="entry name" value="lambda repressor-like DNA-binding domains"/>
    <property type="match status" value="1"/>
</dbReference>
<evidence type="ECO:0000313" key="2">
    <source>
        <dbReference type="EMBL" id="AJA07215.1"/>
    </source>
</evidence>
<dbReference type="RefSeq" id="WP_228383778.1">
    <property type="nucleotide sequence ID" value="NZ_CP009122.1"/>
</dbReference>
<name>A0A0A7PB80_9SPHN</name>
<reference evidence="2 3" key="1">
    <citation type="journal article" date="2015" name="Int. J. Syst. Evol. Microbiol.">
        <title>Description of Sphingopyxis fribergensis sp. nov. - a soil bacterium with the ability to degrade styrene and phenylacetic acid.</title>
        <authorList>
            <person name="Oelschlagel M."/>
            <person name="Ruckert C."/>
            <person name="Kalinowski J."/>
            <person name="Schmidt G."/>
            <person name="Schlomann M."/>
            <person name="Tischler D."/>
        </authorList>
    </citation>
    <scope>NUCLEOTIDE SEQUENCE [LARGE SCALE GENOMIC DNA]</scope>
    <source>
        <strain evidence="2 3">Kp5.2</strain>
    </source>
</reference>
<dbReference type="KEGG" id="sphk:SKP52_01365"/>
<keyword evidence="3" id="KW-1185">Reference proteome</keyword>
<sequence length="139" mass="15475">MSQCLAISVAESPILYVKVQSGRQIEEARKKRRLTQRDLARELGMGVRWLREIEGGNPRSRLDDHLICAYRLGLSTGHILIPLLFAGQKMSFPRQLATGDLSDLERMCIELIAQRNLDHLTQALTPAWSAVAVPGVTGL</sequence>
<organism evidence="2 3">
    <name type="scientific">Sphingopyxis fribergensis</name>
    <dbReference type="NCBI Taxonomy" id="1515612"/>
    <lineage>
        <taxon>Bacteria</taxon>
        <taxon>Pseudomonadati</taxon>
        <taxon>Pseudomonadota</taxon>
        <taxon>Alphaproteobacteria</taxon>
        <taxon>Sphingomonadales</taxon>
        <taxon>Sphingomonadaceae</taxon>
        <taxon>Sphingopyxis</taxon>
    </lineage>
</organism>